<dbReference type="Pfam" id="PF01297">
    <property type="entry name" value="ZnuA"/>
    <property type="match status" value="1"/>
</dbReference>
<evidence type="ECO:0000256" key="3">
    <source>
        <dbReference type="ARBA" id="ARBA00022729"/>
    </source>
</evidence>
<dbReference type="InterPro" id="IPR006127">
    <property type="entry name" value="ZnuA-like"/>
</dbReference>
<dbReference type="EMBL" id="BOON01000039">
    <property type="protein sequence ID" value="GII24602.1"/>
    <property type="molecule type" value="Genomic_DNA"/>
</dbReference>
<keyword evidence="2 4" id="KW-0813">Transport</keyword>
<comment type="similarity">
    <text evidence="1 4">Belongs to the bacterial solute-binding protein 9 family.</text>
</comment>
<dbReference type="GO" id="GO:0007155">
    <property type="term" value="P:cell adhesion"/>
    <property type="evidence" value="ECO:0007669"/>
    <property type="project" value="InterPro"/>
</dbReference>
<evidence type="ECO:0000256" key="4">
    <source>
        <dbReference type="RuleBase" id="RU003512"/>
    </source>
</evidence>
<dbReference type="Proteomes" id="UP000599074">
    <property type="component" value="Unassembled WGS sequence"/>
</dbReference>
<name>A0A8J3TF04_9ACTN</name>
<keyword evidence="3 5" id="KW-0732">Signal</keyword>
<dbReference type="PANTHER" id="PTHR42953">
    <property type="entry name" value="HIGH-AFFINITY ZINC UPTAKE SYSTEM PROTEIN ZNUA-RELATED"/>
    <property type="match status" value="1"/>
</dbReference>
<dbReference type="GO" id="GO:0046872">
    <property type="term" value="F:metal ion binding"/>
    <property type="evidence" value="ECO:0007669"/>
    <property type="project" value="InterPro"/>
</dbReference>
<feature type="signal peptide" evidence="5">
    <location>
        <begin position="1"/>
        <end position="28"/>
    </location>
</feature>
<dbReference type="GO" id="GO:0030001">
    <property type="term" value="P:metal ion transport"/>
    <property type="evidence" value="ECO:0007669"/>
    <property type="project" value="InterPro"/>
</dbReference>
<dbReference type="PANTHER" id="PTHR42953:SF3">
    <property type="entry name" value="HIGH-AFFINITY ZINC UPTAKE SYSTEM PROTEIN ZNUA"/>
    <property type="match status" value="1"/>
</dbReference>
<proteinExistence type="inferred from homology"/>
<evidence type="ECO:0000256" key="2">
    <source>
        <dbReference type="ARBA" id="ARBA00022448"/>
    </source>
</evidence>
<feature type="chain" id="PRO_5039082137" evidence="5">
    <location>
        <begin position="29"/>
        <end position="299"/>
    </location>
</feature>
<gene>
    <name evidence="6" type="ORF">Pme01_41990</name>
</gene>
<dbReference type="PROSITE" id="PS51257">
    <property type="entry name" value="PROKAR_LIPOPROTEIN"/>
    <property type="match status" value="1"/>
</dbReference>
<keyword evidence="7" id="KW-1185">Reference proteome</keyword>
<dbReference type="InterPro" id="IPR050492">
    <property type="entry name" value="Bact_metal-bind_prot9"/>
</dbReference>
<dbReference type="AlphaFoldDB" id="A0A8J3TF04"/>
<accession>A0A8J3TF04</accession>
<reference evidence="6" key="1">
    <citation type="submission" date="2021-01" db="EMBL/GenBank/DDBJ databases">
        <title>Whole genome shotgun sequence of Planosporangium mesophilum NBRC 109066.</title>
        <authorList>
            <person name="Komaki H."/>
            <person name="Tamura T."/>
        </authorList>
    </citation>
    <scope>NUCLEOTIDE SEQUENCE</scope>
    <source>
        <strain evidence="6">NBRC 109066</strain>
    </source>
</reference>
<dbReference type="PRINTS" id="PR00691">
    <property type="entry name" value="ADHESINB"/>
</dbReference>
<evidence type="ECO:0000256" key="5">
    <source>
        <dbReference type="SAM" id="SignalP"/>
    </source>
</evidence>
<sequence>MIRSRPALLALLAASASLLSACGSGATAGDDGTSRVVAAFYPMEYVTKQVGGDRVTVTNLVRPGAEPHDLELQPSQMAELGKADLVVYLRGFQPAVDAGVDQQASGHAIDTAAVQPLQDAPPGAEDHGKDPHIWLDPIRLATVADKVADRLAQRDSAHAADIRDRATKLRGELEALDKEYATGLARCQRHEIVTSHAAFGYLAARYKLTQIPITGLNPEEEPTPQHLATVAARARQYAATTIFFETLVSPKVAETLAKEVGAKAEMLDPLEGIKAGSSDDYLSVMRSNLTKLRTALGCA</sequence>
<organism evidence="6 7">
    <name type="scientific">Planosporangium mesophilum</name>
    <dbReference type="NCBI Taxonomy" id="689768"/>
    <lineage>
        <taxon>Bacteria</taxon>
        <taxon>Bacillati</taxon>
        <taxon>Actinomycetota</taxon>
        <taxon>Actinomycetes</taxon>
        <taxon>Micromonosporales</taxon>
        <taxon>Micromonosporaceae</taxon>
        <taxon>Planosporangium</taxon>
    </lineage>
</organism>
<dbReference type="PRINTS" id="PR00690">
    <property type="entry name" value="ADHESNFAMILY"/>
</dbReference>
<evidence type="ECO:0000256" key="1">
    <source>
        <dbReference type="ARBA" id="ARBA00011028"/>
    </source>
</evidence>
<dbReference type="InterPro" id="IPR006128">
    <property type="entry name" value="Lipoprotein_PsaA-like"/>
</dbReference>
<evidence type="ECO:0000313" key="6">
    <source>
        <dbReference type="EMBL" id="GII24602.1"/>
    </source>
</evidence>
<evidence type="ECO:0000313" key="7">
    <source>
        <dbReference type="Proteomes" id="UP000599074"/>
    </source>
</evidence>
<dbReference type="InterPro" id="IPR006129">
    <property type="entry name" value="AdhesinB"/>
</dbReference>
<dbReference type="SUPFAM" id="SSF53807">
    <property type="entry name" value="Helical backbone' metal receptor"/>
    <property type="match status" value="1"/>
</dbReference>
<dbReference type="Gene3D" id="3.40.50.1980">
    <property type="entry name" value="Nitrogenase molybdenum iron protein domain"/>
    <property type="match status" value="2"/>
</dbReference>
<protein>
    <submittedName>
        <fullName evidence="6">Zinc ABC transporter substrate-binding protein</fullName>
    </submittedName>
</protein>
<comment type="caution">
    <text evidence="6">The sequence shown here is derived from an EMBL/GenBank/DDBJ whole genome shotgun (WGS) entry which is preliminary data.</text>
</comment>